<dbReference type="Gene3D" id="1.25.40.20">
    <property type="entry name" value="Ankyrin repeat-containing domain"/>
    <property type="match status" value="1"/>
</dbReference>
<gene>
    <name evidence="6" type="ORF">Acr_03g0002790</name>
</gene>
<evidence type="ECO:0000256" key="2">
    <source>
        <dbReference type="ARBA" id="ARBA00022771"/>
    </source>
</evidence>
<feature type="repeat" description="ANK" evidence="4">
    <location>
        <begin position="111"/>
        <end position="146"/>
    </location>
</feature>
<dbReference type="InterPro" id="IPR036770">
    <property type="entry name" value="Ankyrin_rpt-contain_sf"/>
</dbReference>
<keyword evidence="7" id="KW-1185">Reference proteome</keyword>
<keyword evidence="2" id="KW-0863">Zinc-finger</keyword>
<feature type="region of interest" description="Disordered" evidence="5">
    <location>
        <begin position="1"/>
        <end position="20"/>
    </location>
</feature>
<evidence type="ECO:0000313" key="7">
    <source>
        <dbReference type="Proteomes" id="UP000585474"/>
    </source>
</evidence>
<organism evidence="6 7">
    <name type="scientific">Actinidia rufa</name>
    <dbReference type="NCBI Taxonomy" id="165716"/>
    <lineage>
        <taxon>Eukaryota</taxon>
        <taxon>Viridiplantae</taxon>
        <taxon>Streptophyta</taxon>
        <taxon>Embryophyta</taxon>
        <taxon>Tracheophyta</taxon>
        <taxon>Spermatophyta</taxon>
        <taxon>Magnoliopsida</taxon>
        <taxon>eudicotyledons</taxon>
        <taxon>Gunneridae</taxon>
        <taxon>Pentapetalae</taxon>
        <taxon>asterids</taxon>
        <taxon>Ericales</taxon>
        <taxon>Actinidiaceae</taxon>
        <taxon>Actinidia</taxon>
    </lineage>
</organism>
<dbReference type="InterPro" id="IPR045234">
    <property type="entry name" value="Unkempt-like"/>
</dbReference>
<evidence type="ECO:0000256" key="4">
    <source>
        <dbReference type="PROSITE-ProRule" id="PRU00023"/>
    </source>
</evidence>
<evidence type="ECO:0000313" key="6">
    <source>
        <dbReference type="EMBL" id="GFY83505.1"/>
    </source>
</evidence>
<dbReference type="SMART" id="SM00248">
    <property type="entry name" value="ANK"/>
    <property type="match status" value="2"/>
</dbReference>
<keyword evidence="4" id="KW-0040">ANK repeat</keyword>
<dbReference type="SUPFAM" id="SSF48403">
    <property type="entry name" value="Ankyrin repeat"/>
    <property type="match status" value="1"/>
</dbReference>
<evidence type="ECO:0000256" key="5">
    <source>
        <dbReference type="SAM" id="MobiDB-lite"/>
    </source>
</evidence>
<feature type="compositionally biased region" description="Polar residues" evidence="5">
    <location>
        <begin position="491"/>
        <end position="501"/>
    </location>
</feature>
<dbReference type="PROSITE" id="PS50297">
    <property type="entry name" value="ANK_REP_REGION"/>
    <property type="match status" value="1"/>
</dbReference>
<evidence type="ECO:0000256" key="3">
    <source>
        <dbReference type="ARBA" id="ARBA00022833"/>
    </source>
</evidence>
<dbReference type="GO" id="GO:0008270">
    <property type="term" value="F:zinc ion binding"/>
    <property type="evidence" value="ECO:0007669"/>
    <property type="project" value="UniProtKB-KW"/>
</dbReference>
<dbReference type="OrthoDB" id="410307at2759"/>
<keyword evidence="3" id="KW-0862">Zinc</keyword>
<accession>A0A7J0EAT0</accession>
<comment type="caution">
    <text evidence="6">The sequence shown here is derived from an EMBL/GenBank/DDBJ whole genome shotgun (WGS) entry which is preliminary data.</text>
</comment>
<name>A0A7J0EAT0_9ERIC</name>
<keyword evidence="1" id="KW-0479">Metal-binding</keyword>
<protein>
    <submittedName>
        <fullName evidence="6">Zinc finger (CCCH-type) family protein</fullName>
    </submittedName>
</protein>
<dbReference type="PANTHER" id="PTHR14493">
    <property type="entry name" value="UNKEMPT FAMILY MEMBER"/>
    <property type="match status" value="1"/>
</dbReference>
<dbReference type="PROSITE" id="PS50088">
    <property type="entry name" value="ANK_REPEAT"/>
    <property type="match status" value="1"/>
</dbReference>
<feature type="region of interest" description="Disordered" evidence="5">
    <location>
        <begin position="484"/>
        <end position="506"/>
    </location>
</feature>
<dbReference type="Proteomes" id="UP000585474">
    <property type="component" value="Unassembled WGS sequence"/>
</dbReference>
<dbReference type="AlphaFoldDB" id="A0A7J0EAT0"/>
<dbReference type="PANTHER" id="PTHR14493:SF86">
    <property type="entry name" value="ZINC FINGER CCCH DOMAIN-CONTAINING PROTEIN 47"/>
    <property type="match status" value="1"/>
</dbReference>
<proteinExistence type="predicted"/>
<reference evidence="6 7" key="1">
    <citation type="submission" date="2019-07" db="EMBL/GenBank/DDBJ databases">
        <title>De Novo Assembly of kiwifruit Actinidia rufa.</title>
        <authorList>
            <person name="Sugita-Konishi S."/>
            <person name="Sato K."/>
            <person name="Mori E."/>
            <person name="Abe Y."/>
            <person name="Kisaki G."/>
            <person name="Hamano K."/>
            <person name="Suezawa K."/>
            <person name="Otani M."/>
            <person name="Fukuda T."/>
            <person name="Manabe T."/>
            <person name="Gomi K."/>
            <person name="Tabuchi M."/>
            <person name="Akimitsu K."/>
            <person name="Kataoka I."/>
        </authorList>
    </citation>
    <scope>NUCLEOTIDE SEQUENCE [LARGE SCALE GENOMIC DNA]</scope>
    <source>
        <strain evidence="7">cv. Fuchu</strain>
    </source>
</reference>
<sequence length="548" mass="58434">MCRGSKSKLIPSNLTMEGENQEHRNGVFSETSHLLELAASDDLGGFKFAVEDKGLGVDEASMWYGRRIGSKKMGFEERTPLMIASMYGSAEVLKFIIGIGTADVNRACGSDGATALHCVASGGSDSSVEVVKLLLDASADANSVDANGNKPGDLIAHSFNPSSNLRRKMLEMLLKGANAVSIDQNTSQEVNPMSQLPKAGIEKKEAEELRPLYASTGSALPSPKSLSSGAVDMATLSPMALCSSAMLMPSTSTPPMSPVACSSPMGGNGWQNKVNLNLTPPTLQLPGSRLKTASSARDLELEMELLGLESLRNQQRQQLIDELSGLSSPYSKIGELKPTNLDDVFGSLDPSLLYQLQGLSPKVSTSTTTQLQSPTSQQMRQNMNQLRSSYPTNLSSSPVRKTPINGFDSSGAVMNSRMAAFAKRSQSFIDRGAVNHHRPGGLALTAAANSASMMSSNLSDWSSPDGKLDWGFNGEEHNKLKKSASFGFRSGNGTKPQSAMAPSSLDEPDVSWVHSLVKDVSSVGTGLYSSEQRHGGFNETLPPWVEQF</sequence>
<dbReference type="InterPro" id="IPR002110">
    <property type="entry name" value="Ankyrin_rpt"/>
</dbReference>
<dbReference type="EMBL" id="BJWL01000003">
    <property type="protein sequence ID" value="GFY83505.1"/>
    <property type="molecule type" value="Genomic_DNA"/>
</dbReference>
<evidence type="ECO:0000256" key="1">
    <source>
        <dbReference type="ARBA" id="ARBA00022723"/>
    </source>
</evidence>
<dbReference type="Pfam" id="PF12796">
    <property type="entry name" value="Ank_2"/>
    <property type="match status" value="1"/>
</dbReference>